<evidence type="ECO:0000313" key="2">
    <source>
        <dbReference type="EMBL" id="SOB74154.1"/>
    </source>
</evidence>
<dbReference type="Gene3D" id="3.40.50.300">
    <property type="entry name" value="P-loop containing nucleotide triphosphate hydrolases"/>
    <property type="match status" value="1"/>
</dbReference>
<dbReference type="InterPro" id="IPR027417">
    <property type="entry name" value="P-loop_NTPase"/>
</dbReference>
<reference evidence="2" key="1">
    <citation type="submission" date="2017-08" db="EMBL/GenBank/DDBJ databases">
        <authorList>
            <person name="de Groot N.N."/>
        </authorList>
    </citation>
    <scope>NUCLEOTIDE SEQUENCE</scope>
</reference>
<dbReference type="Pfam" id="PF00009">
    <property type="entry name" value="GTP_EFTU"/>
    <property type="match status" value="1"/>
</dbReference>
<evidence type="ECO:0000259" key="1">
    <source>
        <dbReference type="Pfam" id="PF00009"/>
    </source>
</evidence>
<organism evidence="2">
    <name type="scientific">Cedratvirus lausannensis</name>
    <dbReference type="NCBI Taxonomy" id="2023205"/>
    <lineage>
        <taxon>Viruses</taxon>
        <taxon>Pithoviruses</taxon>
        <taxon>Orthocedratvirinae</taxon>
        <taxon>Alphacedratvirus</taxon>
        <taxon>Alphacedratvirus francolausannense</taxon>
    </lineage>
</organism>
<accession>A0A285PWZ6</accession>
<keyword evidence="2" id="KW-0251">Elongation factor</keyword>
<feature type="domain" description="Tr-type G" evidence="1">
    <location>
        <begin position="4"/>
        <end position="46"/>
    </location>
</feature>
<sequence>MGFYNIVFLGHVDSGKSSLCGTILLESGSVEVRRVEEAERDAEASADKGCFW</sequence>
<dbReference type="SUPFAM" id="SSF52540">
    <property type="entry name" value="P-loop containing nucleoside triphosphate hydrolases"/>
    <property type="match status" value="1"/>
</dbReference>
<dbReference type="EMBL" id="LT907979">
    <property type="protein sequence ID" value="SOB74154.1"/>
    <property type="molecule type" value="Genomic_DNA"/>
</dbReference>
<name>A0A285PWZ6_9VIRU</name>
<protein>
    <submittedName>
        <fullName evidence="2">Putative translation elongation factor 1-alpha</fullName>
    </submittedName>
</protein>
<gene>
    <name evidence="2" type="primary">EF1A</name>
    <name evidence="2" type="ORF">BQ9231_00271</name>
</gene>
<dbReference type="Proteomes" id="UP000274850">
    <property type="component" value="Segment"/>
</dbReference>
<proteinExistence type="predicted"/>
<dbReference type="GO" id="GO:0005525">
    <property type="term" value="F:GTP binding"/>
    <property type="evidence" value="ECO:0007669"/>
    <property type="project" value="InterPro"/>
</dbReference>
<evidence type="ECO:0000313" key="3">
    <source>
        <dbReference type="Proteomes" id="UP000274850"/>
    </source>
</evidence>
<dbReference type="GO" id="GO:0003924">
    <property type="term" value="F:GTPase activity"/>
    <property type="evidence" value="ECO:0007669"/>
    <property type="project" value="InterPro"/>
</dbReference>
<keyword evidence="2" id="KW-0648">Protein biosynthesis</keyword>
<dbReference type="InterPro" id="IPR000795">
    <property type="entry name" value="T_Tr_GTP-bd_dom"/>
</dbReference>
<keyword evidence="3" id="KW-1185">Reference proteome</keyword>